<gene>
    <name evidence="1" type="ORF">BpHYR1_028070</name>
</gene>
<sequence length="190" mass="21483">MEIIRNMGKKPKSRTLVILKPKLGRMLHVLALYLSVTTKKTMAMAQNKVATNHGKASLAMLDRVNFSTTFDRDHQKCKDCGVRNGVLEENAQKTSELVKRPLLELVENALGAHAENSDDEVGQADGQVDIVRECVPLDPELEDKNDDAVERGRQADDEHFGRYDQHFFIYHLGTNRKLNKLSFSRFSVGF</sequence>
<accession>A0A3M7R2W2</accession>
<proteinExistence type="predicted"/>
<organism evidence="1 2">
    <name type="scientific">Brachionus plicatilis</name>
    <name type="common">Marine rotifer</name>
    <name type="synonym">Brachionus muelleri</name>
    <dbReference type="NCBI Taxonomy" id="10195"/>
    <lineage>
        <taxon>Eukaryota</taxon>
        <taxon>Metazoa</taxon>
        <taxon>Spiralia</taxon>
        <taxon>Gnathifera</taxon>
        <taxon>Rotifera</taxon>
        <taxon>Eurotatoria</taxon>
        <taxon>Monogononta</taxon>
        <taxon>Pseudotrocha</taxon>
        <taxon>Ploima</taxon>
        <taxon>Brachionidae</taxon>
        <taxon>Brachionus</taxon>
    </lineage>
</organism>
<evidence type="ECO:0000313" key="1">
    <source>
        <dbReference type="EMBL" id="RNA17940.1"/>
    </source>
</evidence>
<comment type="caution">
    <text evidence="1">The sequence shown here is derived from an EMBL/GenBank/DDBJ whole genome shotgun (WGS) entry which is preliminary data.</text>
</comment>
<dbReference type="Proteomes" id="UP000276133">
    <property type="component" value="Unassembled WGS sequence"/>
</dbReference>
<reference evidence="1 2" key="1">
    <citation type="journal article" date="2018" name="Sci. Rep.">
        <title>Genomic signatures of local adaptation to the degree of environmental predictability in rotifers.</title>
        <authorList>
            <person name="Franch-Gras L."/>
            <person name="Hahn C."/>
            <person name="Garcia-Roger E.M."/>
            <person name="Carmona M.J."/>
            <person name="Serra M."/>
            <person name="Gomez A."/>
        </authorList>
    </citation>
    <scope>NUCLEOTIDE SEQUENCE [LARGE SCALE GENOMIC DNA]</scope>
    <source>
        <strain evidence="1">HYR1</strain>
    </source>
</reference>
<keyword evidence="2" id="KW-1185">Reference proteome</keyword>
<dbReference type="AlphaFoldDB" id="A0A3M7R2W2"/>
<evidence type="ECO:0000313" key="2">
    <source>
        <dbReference type="Proteomes" id="UP000276133"/>
    </source>
</evidence>
<protein>
    <submittedName>
        <fullName evidence="1">Uncharacterized protein</fullName>
    </submittedName>
</protein>
<name>A0A3M7R2W2_BRAPC</name>
<dbReference type="EMBL" id="REGN01004339">
    <property type="protein sequence ID" value="RNA17940.1"/>
    <property type="molecule type" value="Genomic_DNA"/>
</dbReference>